<dbReference type="PANTHER" id="PTHR45908:SF11">
    <property type="entry name" value="FUNGAL LIPASE-LIKE DOMAIN-CONTAINING PROTEIN"/>
    <property type="match status" value="1"/>
</dbReference>
<protein>
    <recommendedName>
        <fullName evidence="1">Fungal lipase-type domain-containing protein</fullName>
    </recommendedName>
</protein>
<feature type="non-terminal residue" evidence="2">
    <location>
        <position position="1"/>
    </location>
</feature>
<gene>
    <name evidence="2" type="ORF">PFISCL1PPCAC_2659</name>
</gene>
<dbReference type="InterPro" id="IPR029058">
    <property type="entry name" value="AB_hydrolase_fold"/>
</dbReference>
<dbReference type="EMBL" id="BTSY01000001">
    <property type="protein sequence ID" value="GMT11362.1"/>
    <property type="molecule type" value="Genomic_DNA"/>
</dbReference>
<organism evidence="2 3">
    <name type="scientific">Pristionchus fissidentatus</name>
    <dbReference type="NCBI Taxonomy" id="1538716"/>
    <lineage>
        <taxon>Eukaryota</taxon>
        <taxon>Metazoa</taxon>
        <taxon>Ecdysozoa</taxon>
        <taxon>Nematoda</taxon>
        <taxon>Chromadorea</taxon>
        <taxon>Rhabditida</taxon>
        <taxon>Rhabditina</taxon>
        <taxon>Diplogasteromorpha</taxon>
        <taxon>Diplogasteroidea</taxon>
        <taxon>Neodiplogasteridae</taxon>
        <taxon>Pristionchus</taxon>
    </lineage>
</organism>
<accession>A0AAV5UVR6</accession>
<dbReference type="CDD" id="cd00519">
    <property type="entry name" value="Lipase_3"/>
    <property type="match status" value="1"/>
</dbReference>
<dbReference type="Pfam" id="PF01764">
    <property type="entry name" value="Lipase_3"/>
    <property type="match status" value="1"/>
</dbReference>
<sequence length="286" mass="32193">FLSILPLLQAVDPPFDEEFARNVMMPLASAAYTHKAQGCLDNKMPGAKVSMRVEVPCDTIDTDTCSAFTMIDTTRGVIALVFRGTSTGDQLKDEIITTLFENKTEFRDGGMTSPYFATAFDDLWFNSGIGADFLYLINKYPSYKLYLTGHSLGGSLASLATVHILQNKLFPAAQTTYYSFGEPRTGTQEFADLIDSLIVSYRVVHAKDIIPHVPFEHGMEYFHHKYEIWYNNDMKVGDTYEMCPDGPKHQKCSKSLKGDLAFNPDHLYYYNVNLLDYAKNGCIDDQ</sequence>
<dbReference type="Gene3D" id="3.40.50.1820">
    <property type="entry name" value="alpha/beta hydrolase"/>
    <property type="match status" value="1"/>
</dbReference>
<dbReference type="SUPFAM" id="SSF53474">
    <property type="entry name" value="alpha/beta-Hydrolases"/>
    <property type="match status" value="1"/>
</dbReference>
<dbReference type="Proteomes" id="UP001432322">
    <property type="component" value="Unassembled WGS sequence"/>
</dbReference>
<comment type="caution">
    <text evidence="2">The sequence shown here is derived from an EMBL/GenBank/DDBJ whole genome shotgun (WGS) entry which is preliminary data.</text>
</comment>
<evidence type="ECO:0000313" key="2">
    <source>
        <dbReference type="EMBL" id="GMT11362.1"/>
    </source>
</evidence>
<dbReference type="PANTHER" id="PTHR45908">
    <property type="entry name" value="PROTEIN CBG11750-RELATED"/>
    <property type="match status" value="1"/>
</dbReference>
<keyword evidence="3" id="KW-1185">Reference proteome</keyword>
<proteinExistence type="predicted"/>
<evidence type="ECO:0000313" key="3">
    <source>
        <dbReference type="Proteomes" id="UP001432322"/>
    </source>
</evidence>
<dbReference type="GO" id="GO:0006629">
    <property type="term" value="P:lipid metabolic process"/>
    <property type="evidence" value="ECO:0007669"/>
    <property type="project" value="InterPro"/>
</dbReference>
<evidence type="ECO:0000259" key="1">
    <source>
        <dbReference type="Pfam" id="PF01764"/>
    </source>
</evidence>
<dbReference type="AlphaFoldDB" id="A0AAV5UVR6"/>
<dbReference type="InterPro" id="IPR002921">
    <property type="entry name" value="Fungal_lipase-type"/>
</dbReference>
<name>A0AAV5UVR6_9BILA</name>
<reference evidence="2" key="1">
    <citation type="submission" date="2023-10" db="EMBL/GenBank/DDBJ databases">
        <title>Genome assembly of Pristionchus species.</title>
        <authorList>
            <person name="Yoshida K."/>
            <person name="Sommer R.J."/>
        </authorList>
    </citation>
    <scope>NUCLEOTIDE SEQUENCE</scope>
    <source>
        <strain evidence="2">RS5133</strain>
    </source>
</reference>
<feature type="domain" description="Fungal lipase-type" evidence="1">
    <location>
        <begin position="80"/>
        <end position="216"/>
    </location>
</feature>